<evidence type="ECO:0000313" key="11">
    <source>
        <dbReference type="EMBL" id="ATQ16026.1"/>
    </source>
</evidence>
<comment type="subcellular location">
    <subcellularLocation>
        <location evidence="8">Cytoplasm</location>
    </subcellularLocation>
</comment>
<dbReference type="CDD" id="cd00805">
    <property type="entry name" value="TyrRS_core"/>
    <property type="match status" value="1"/>
</dbReference>
<dbReference type="CDD" id="cd00165">
    <property type="entry name" value="S4"/>
    <property type="match status" value="1"/>
</dbReference>
<dbReference type="RefSeq" id="WP_099497091.1">
    <property type="nucleotide sequence ID" value="NZ_AP024395.1"/>
</dbReference>
<dbReference type="Gene3D" id="3.40.50.620">
    <property type="entry name" value="HUPs"/>
    <property type="match status" value="1"/>
</dbReference>
<reference evidence="12" key="2">
    <citation type="submission" date="2022-12" db="EMBL/GenBank/DDBJ databases">
        <title>Whole genome sequencing of Borrelia miyamotoi strains isolated at the Russian territory.</title>
        <authorList>
            <person name="Kuleshov K.V."/>
            <person name="Platonov A.E."/>
            <person name="Goptar I.A."/>
            <person name="Shipulin G.A."/>
            <person name="Markelov M.L."/>
            <person name="Koetsveld J."/>
            <person name="Kolyasnikova N.M."/>
            <person name="Sarksyan D.S."/>
            <person name="Toporkova M.G."/>
            <person name="Hovius J.W."/>
        </authorList>
    </citation>
    <scope>NUCLEOTIDE SEQUENCE</scope>
    <source>
        <strain evidence="11">Yekat-1</strain>
        <strain evidence="12">Yekat-76</strain>
    </source>
</reference>
<keyword evidence="5 8" id="KW-0648">Protein biosynthesis</keyword>
<feature type="short sequence motif" description="'KMSKS' region" evidence="8">
    <location>
        <begin position="226"/>
        <end position="230"/>
    </location>
</feature>
<evidence type="ECO:0000313" key="14">
    <source>
        <dbReference type="Proteomes" id="UP000291995"/>
    </source>
</evidence>
<keyword evidence="13" id="KW-1185">Reference proteome</keyword>
<feature type="binding site" evidence="8">
    <location>
        <position position="35"/>
    </location>
    <ligand>
        <name>L-tyrosine</name>
        <dbReference type="ChEBI" id="CHEBI:58315"/>
    </ligand>
</feature>
<dbReference type="PANTHER" id="PTHR11766:SF0">
    <property type="entry name" value="TYROSINE--TRNA LIGASE, MITOCHONDRIAL"/>
    <property type="match status" value="1"/>
</dbReference>
<dbReference type="PRINTS" id="PR01040">
    <property type="entry name" value="TRNASYNTHTYR"/>
</dbReference>
<evidence type="ECO:0000256" key="2">
    <source>
        <dbReference type="ARBA" id="ARBA00022741"/>
    </source>
</evidence>
<organism evidence="12 14">
    <name type="scientific">Borrelia miyamotoi</name>
    <dbReference type="NCBI Taxonomy" id="47466"/>
    <lineage>
        <taxon>Bacteria</taxon>
        <taxon>Pseudomonadati</taxon>
        <taxon>Spirochaetota</taxon>
        <taxon>Spirochaetia</taxon>
        <taxon>Spirochaetales</taxon>
        <taxon>Borreliaceae</taxon>
        <taxon>Borrelia</taxon>
    </lineage>
</organism>
<evidence type="ECO:0000256" key="5">
    <source>
        <dbReference type="ARBA" id="ARBA00022917"/>
    </source>
</evidence>
<dbReference type="EMBL" id="CP036557">
    <property type="protein sequence ID" value="QBK62017.1"/>
    <property type="molecule type" value="Genomic_DNA"/>
</dbReference>
<accession>A0AAP8YVZ7</accession>
<feature type="binding site" evidence="8">
    <location>
        <position position="229"/>
    </location>
    <ligand>
        <name>ATP</name>
        <dbReference type="ChEBI" id="CHEBI:30616"/>
    </ligand>
</feature>
<comment type="similarity">
    <text evidence="8">Belongs to the class-I aminoacyl-tRNA synthetase family. TyrS type 1 subfamily.</text>
</comment>
<evidence type="ECO:0000256" key="7">
    <source>
        <dbReference type="ARBA" id="ARBA00048248"/>
    </source>
</evidence>
<dbReference type="Pfam" id="PF00579">
    <property type="entry name" value="tRNA-synt_1b"/>
    <property type="match status" value="1"/>
</dbReference>
<sequence length="407" mass="45859">MNLALEILKKRGFLKQCTNLEALNALMENARIVFYVGVDATSTSLHIGHLIPFMAMAHLQKQGHIPIALIGGGTTKIGDPSGKDTMRKILSKEDIEKNVKVIKEQLFRIIDFSQGYVLNNAEWIDNINYIEFLRDIGVHFSVNRMLGFETYKRRLNNGLSFIEFNYQLLQSYDFYILSKTKNCNLQIGGDDQWGNIVLGVDLVRRKLGTEVFGLTLPLITRSDGKKMGKSEQGAVYLDSKLYSVNDFYQYFRNVSDLDVKKFLYLFTFLEDDEIERISSFKGALLNKAKEILAFEITKIIHGEDAALKAFSAAQAAFKGDGGNKMDIPFFKVESLSLDGGGILLIDLMTLLKVVSSKSEARRLISAGGVYIDKVRIGDQNYCLNKDNFTNGEIELRVGKKKVLRVIL</sequence>
<protein>
    <recommendedName>
        <fullName evidence="8">Tyrosine--tRNA ligase</fullName>
        <ecNumber evidence="8">6.1.1.1</ecNumber>
    </recommendedName>
    <alternativeName>
        <fullName evidence="8">Tyrosyl-tRNA synthetase</fullName>
        <shortName evidence="8">TyrRS</shortName>
    </alternativeName>
</protein>
<dbReference type="EMBL" id="CP024333">
    <property type="protein sequence ID" value="ATQ16026.1"/>
    <property type="molecule type" value="Genomic_DNA"/>
</dbReference>
<dbReference type="EC" id="6.1.1.1" evidence="8"/>
<dbReference type="GO" id="GO:0005524">
    <property type="term" value="F:ATP binding"/>
    <property type="evidence" value="ECO:0007669"/>
    <property type="project" value="UniProtKB-UniRule"/>
</dbReference>
<evidence type="ECO:0000256" key="8">
    <source>
        <dbReference type="HAMAP-Rule" id="MF_02006"/>
    </source>
</evidence>
<dbReference type="Proteomes" id="UP000230633">
    <property type="component" value="Chromosome"/>
</dbReference>
<feature type="domain" description="Tyrosine--tRNA ligase SYY-like C-terminal" evidence="10">
    <location>
        <begin position="331"/>
        <end position="401"/>
    </location>
</feature>
<dbReference type="Gene3D" id="3.10.290.10">
    <property type="entry name" value="RNA-binding S4 domain"/>
    <property type="match status" value="1"/>
</dbReference>
<feature type="short sequence motif" description="'HIGH' region" evidence="8">
    <location>
        <begin position="40"/>
        <end position="49"/>
    </location>
</feature>
<dbReference type="InterPro" id="IPR024107">
    <property type="entry name" value="Tyr-tRNA-ligase_bac_1"/>
</dbReference>
<dbReference type="InterPro" id="IPR002307">
    <property type="entry name" value="Tyr-tRNA-ligase"/>
</dbReference>
<dbReference type="GO" id="GO:0006437">
    <property type="term" value="P:tyrosyl-tRNA aminoacylation"/>
    <property type="evidence" value="ECO:0007669"/>
    <property type="project" value="UniProtKB-UniRule"/>
</dbReference>
<evidence type="ECO:0000259" key="10">
    <source>
        <dbReference type="Pfam" id="PF22421"/>
    </source>
</evidence>
<evidence type="ECO:0000256" key="4">
    <source>
        <dbReference type="ARBA" id="ARBA00022884"/>
    </source>
</evidence>
<proteinExistence type="inferred from homology"/>
<evidence type="ECO:0000256" key="1">
    <source>
        <dbReference type="ARBA" id="ARBA00022598"/>
    </source>
</evidence>
<evidence type="ECO:0000313" key="12">
    <source>
        <dbReference type="EMBL" id="QBK62017.1"/>
    </source>
</evidence>
<dbReference type="NCBIfam" id="TIGR00234">
    <property type="entry name" value="tyrS"/>
    <property type="match status" value="1"/>
</dbReference>
<keyword evidence="8" id="KW-0963">Cytoplasm</keyword>
<comment type="function">
    <text evidence="8">Catalyzes the attachment of tyrosine to tRNA(Tyr) in a two-step reaction: tyrosine is first activated by ATP to form Tyr-AMP and then transferred to the acceptor end of tRNA(Tyr).</text>
</comment>
<comment type="catalytic activity">
    <reaction evidence="7 8">
        <text>tRNA(Tyr) + L-tyrosine + ATP = L-tyrosyl-tRNA(Tyr) + AMP + diphosphate + H(+)</text>
        <dbReference type="Rhea" id="RHEA:10220"/>
        <dbReference type="Rhea" id="RHEA-COMP:9706"/>
        <dbReference type="Rhea" id="RHEA-COMP:9707"/>
        <dbReference type="ChEBI" id="CHEBI:15378"/>
        <dbReference type="ChEBI" id="CHEBI:30616"/>
        <dbReference type="ChEBI" id="CHEBI:33019"/>
        <dbReference type="ChEBI" id="CHEBI:58315"/>
        <dbReference type="ChEBI" id="CHEBI:78442"/>
        <dbReference type="ChEBI" id="CHEBI:78536"/>
        <dbReference type="ChEBI" id="CHEBI:456215"/>
        <dbReference type="EC" id="6.1.1.1"/>
    </reaction>
</comment>
<keyword evidence="3 8" id="KW-0067">ATP-binding</keyword>
<dbReference type="GO" id="GO:0003723">
    <property type="term" value="F:RNA binding"/>
    <property type="evidence" value="ECO:0007669"/>
    <property type="project" value="UniProtKB-KW"/>
</dbReference>
<dbReference type="SUPFAM" id="SSF55174">
    <property type="entry name" value="Alpha-L RNA-binding motif"/>
    <property type="match status" value="1"/>
</dbReference>
<dbReference type="PANTHER" id="PTHR11766">
    <property type="entry name" value="TYROSYL-TRNA SYNTHETASE"/>
    <property type="match status" value="1"/>
</dbReference>
<reference evidence="14" key="1">
    <citation type="submission" date="2019-03" db="EMBL/GenBank/DDBJ databases">
        <title>Whole genome sequencing of Borrelia miyamotoi strains isolated at the Russian territory.</title>
        <authorList>
            <person name="Kuleshov K.V."/>
            <person name="Platonov A.E."/>
            <person name="Goptar I.A."/>
            <person name="Shipulin G.A."/>
            <person name="Markelov M.L."/>
            <person name="Koetsveld J."/>
            <person name="Kolyasnikova N.M."/>
            <person name="Sarksyan D.S."/>
            <person name="Toporkova M.G."/>
            <person name="Hovius J.W."/>
        </authorList>
    </citation>
    <scope>NUCLEOTIDE SEQUENCE [LARGE SCALE GENOMIC DNA]</scope>
    <source>
        <strain evidence="13">Yekat-1</strain>
        <strain evidence="14">Yekat-76</strain>
    </source>
</reference>
<keyword evidence="2 8" id="KW-0547">Nucleotide-binding</keyword>
<feature type="binding site" evidence="8">
    <location>
        <position position="166"/>
    </location>
    <ligand>
        <name>L-tyrosine</name>
        <dbReference type="ChEBI" id="CHEBI:58315"/>
    </ligand>
</feature>
<dbReference type="HAMAP" id="MF_02006">
    <property type="entry name" value="Tyr_tRNA_synth_type1"/>
    <property type="match status" value="1"/>
</dbReference>
<dbReference type="InterPro" id="IPR002305">
    <property type="entry name" value="aa-tRNA-synth_Ic"/>
</dbReference>
<evidence type="ECO:0000313" key="13">
    <source>
        <dbReference type="Proteomes" id="UP000230633"/>
    </source>
</evidence>
<dbReference type="InterPro" id="IPR014729">
    <property type="entry name" value="Rossmann-like_a/b/a_fold"/>
</dbReference>
<dbReference type="InterPro" id="IPR036986">
    <property type="entry name" value="S4_RNA-bd_sf"/>
</dbReference>
<dbReference type="PROSITE" id="PS50889">
    <property type="entry name" value="S4"/>
    <property type="match status" value="1"/>
</dbReference>
<dbReference type="Proteomes" id="UP000291995">
    <property type="component" value="Chromosome"/>
</dbReference>
<evidence type="ECO:0000256" key="9">
    <source>
        <dbReference type="PROSITE-ProRule" id="PRU00182"/>
    </source>
</evidence>
<dbReference type="InterPro" id="IPR054608">
    <property type="entry name" value="SYY-like_C"/>
</dbReference>
<name>A0AAP8YVZ7_9SPIR</name>
<dbReference type="AlphaFoldDB" id="A0AAP8YVZ7"/>
<keyword evidence="6 8" id="KW-0030">Aminoacyl-tRNA synthetase</keyword>
<comment type="subunit">
    <text evidence="8">Homodimer.</text>
</comment>
<keyword evidence="4 9" id="KW-0694">RNA-binding</keyword>
<evidence type="ECO:0000256" key="6">
    <source>
        <dbReference type="ARBA" id="ARBA00023146"/>
    </source>
</evidence>
<dbReference type="SUPFAM" id="SSF52374">
    <property type="entry name" value="Nucleotidylyl transferase"/>
    <property type="match status" value="1"/>
</dbReference>
<dbReference type="InterPro" id="IPR024088">
    <property type="entry name" value="Tyr-tRNA-ligase_bac-type"/>
</dbReference>
<dbReference type="Gene3D" id="1.10.240.10">
    <property type="entry name" value="Tyrosyl-Transfer RNA Synthetase"/>
    <property type="match status" value="1"/>
</dbReference>
<dbReference type="Pfam" id="PF22421">
    <property type="entry name" value="SYY_C-terminal"/>
    <property type="match status" value="1"/>
</dbReference>
<feature type="binding site" evidence="8">
    <location>
        <position position="170"/>
    </location>
    <ligand>
        <name>L-tyrosine</name>
        <dbReference type="ChEBI" id="CHEBI:58315"/>
    </ligand>
</feature>
<dbReference type="GO" id="GO:0004831">
    <property type="term" value="F:tyrosine-tRNA ligase activity"/>
    <property type="evidence" value="ECO:0007669"/>
    <property type="project" value="UniProtKB-UniRule"/>
</dbReference>
<evidence type="ECO:0000256" key="3">
    <source>
        <dbReference type="ARBA" id="ARBA00022840"/>
    </source>
</evidence>
<dbReference type="GO" id="GO:0005829">
    <property type="term" value="C:cytosol"/>
    <property type="evidence" value="ECO:0007669"/>
    <property type="project" value="TreeGrafter"/>
</dbReference>
<keyword evidence="1 8" id="KW-0436">Ligase</keyword>
<gene>
    <name evidence="8 12" type="primary">tyrS</name>
    <name evidence="11" type="ORF">CNO13_02445</name>
    <name evidence="12" type="ORF">EZU67_02445</name>
</gene>